<dbReference type="GO" id="GO:0005506">
    <property type="term" value="F:iron ion binding"/>
    <property type="evidence" value="ECO:0007669"/>
    <property type="project" value="InterPro"/>
</dbReference>
<dbReference type="EMBL" id="CP031165">
    <property type="protein sequence ID" value="AXV07818.1"/>
    <property type="molecule type" value="Genomic_DNA"/>
</dbReference>
<proteinExistence type="inferred from homology"/>
<keyword evidence="4" id="KW-1185">Reference proteome</keyword>
<dbReference type="Pfam" id="PF01592">
    <property type="entry name" value="NifU_N"/>
    <property type="match status" value="1"/>
</dbReference>
<gene>
    <name evidence="3" type="ORF">DVS28_a3142</name>
</gene>
<protein>
    <submittedName>
        <fullName evidence="3">Iron-sulfur cluster assembly scaffold protein for SUF system, SufE2</fullName>
    </submittedName>
</protein>
<reference evidence="3 4" key="1">
    <citation type="submission" date="2018-09" db="EMBL/GenBank/DDBJ databases">
        <title>Complete genome sequence of Euzebya sp. DY32-46 isolated from seawater of Pacific Ocean.</title>
        <authorList>
            <person name="Xu L."/>
            <person name="Wu Y.-H."/>
            <person name="Xu X.-W."/>
        </authorList>
    </citation>
    <scope>NUCLEOTIDE SEQUENCE [LARGE SCALE GENOMIC DNA]</scope>
    <source>
        <strain evidence="3 4">DY32-46</strain>
    </source>
</reference>
<evidence type="ECO:0000313" key="4">
    <source>
        <dbReference type="Proteomes" id="UP000264006"/>
    </source>
</evidence>
<dbReference type="Proteomes" id="UP000264006">
    <property type="component" value="Chromosome"/>
</dbReference>
<evidence type="ECO:0000313" key="3">
    <source>
        <dbReference type="EMBL" id="AXV07818.1"/>
    </source>
</evidence>
<dbReference type="CDD" id="cd06664">
    <property type="entry name" value="IscU_like"/>
    <property type="match status" value="1"/>
</dbReference>
<comment type="similarity">
    <text evidence="1">Belongs to the NifU family.</text>
</comment>
<evidence type="ECO:0000256" key="1">
    <source>
        <dbReference type="ARBA" id="ARBA00006420"/>
    </source>
</evidence>
<feature type="domain" description="NIF system FeS cluster assembly NifU N-terminal" evidence="2">
    <location>
        <begin position="7"/>
        <end position="131"/>
    </location>
</feature>
<dbReference type="OrthoDB" id="9804157at2"/>
<dbReference type="NCBIfam" id="TIGR01994">
    <property type="entry name" value="SUF_scaf_2"/>
    <property type="match status" value="1"/>
</dbReference>
<accession>A0A346Y021</accession>
<dbReference type="GO" id="GO:0051536">
    <property type="term" value="F:iron-sulfur cluster binding"/>
    <property type="evidence" value="ECO:0007669"/>
    <property type="project" value="InterPro"/>
</dbReference>
<dbReference type="InterPro" id="IPR002871">
    <property type="entry name" value="NIF_FeS_clus_asmbl_NifU_N"/>
</dbReference>
<sequence>MSLEDLYKEIILEHYKKPRNRAPELEPHDVLVHHSNPLCGDEMDLRLRVGPGENGADTVEAVAYDGDGCSISMSSASAMTEAVTGRELGDALDLAEVFRLMMHGEGMKREDDLLDGVAFQGVAKFPVRVKCALLGWMALKDAIETHQRGQSEHRVEHE</sequence>
<dbReference type="RefSeq" id="WP_108664857.1">
    <property type="nucleotide sequence ID" value="NZ_CAXIBR010000068.1"/>
</dbReference>
<dbReference type="Gene3D" id="3.90.1010.10">
    <property type="match status" value="1"/>
</dbReference>
<dbReference type="GO" id="GO:0016226">
    <property type="term" value="P:iron-sulfur cluster assembly"/>
    <property type="evidence" value="ECO:0007669"/>
    <property type="project" value="InterPro"/>
</dbReference>
<dbReference type="PANTHER" id="PTHR10093">
    <property type="entry name" value="IRON-SULFUR CLUSTER ASSEMBLY ENZYME NIFU HOMOLOG"/>
    <property type="match status" value="1"/>
</dbReference>
<dbReference type="SUPFAM" id="SSF82649">
    <property type="entry name" value="SufE/NifU"/>
    <property type="match status" value="1"/>
</dbReference>
<dbReference type="FunFam" id="3.90.1010.10:FF:000002">
    <property type="entry name" value="Iron-sulfur cluster assembly scaffold protein NifU"/>
    <property type="match status" value="1"/>
</dbReference>
<name>A0A346Y021_9ACTN</name>
<evidence type="ECO:0000259" key="2">
    <source>
        <dbReference type="Pfam" id="PF01592"/>
    </source>
</evidence>
<dbReference type="AlphaFoldDB" id="A0A346Y021"/>
<organism evidence="3 4">
    <name type="scientific">Euzebya pacifica</name>
    <dbReference type="NCBI Taxonomy" id="1608957"/>
    <lineage>
        <taxon>Bacteria</taxon>
        <taxon>Bacillati</taxon>
        <taxon>Actinomycetota</taxon>
        <taxon>Nitriliruptoria</taxon>
        <taxon>Euzebyales</taxon>
    </lineage>
</organism>
<dbReference type="KEGG" id="euz:DVS28_a3142"/>